<feature type="compositionally biased region" description="Basic and acidic residues" evidence="1">
    <location>
        <begin position="1"/>
        <end position="16"/>
    </location>
</feature>
<dbReference type="SUPFAM" id="SSF111326">
    <property type="entry name" value="Urocanase"/>
    <property type="match status" value="1"/>
</dbReference>
<feature type="region of interest" description="Disordered" evidence="1">
    <location>
        <begin position="1"/>
        <end position="31"/>
    </location>
</feature>
<dbReference type="Proteomes" id="UP000251123">
    <property type="component" value="Unassembled WGS sequence"/>
</dbReference>
<dbReference type="GO" id="GO:0006548">
    <property type="term" value="P:L-histidine catabolic process"/>
    <property type="evidence" value="ECO:0007669"/>
    <property type="project" value="TreeGrafter"/>
</dbReference>
<evidence type="ECO:0000256" key="1">
    <source>
        <dbReference type="SAM" id="MobiDB-lite"/>
    </source>
</evidence>
<keyword evidence="3" id="KW-0456">Lyase</keyword>
<dbReference type="InterPro" id="IPR035085">
    <property type="entry name" value="Urocanase_Rossmann-like"/>
</dbReference>
<reference evidence="3 4" key="1">
    <citation type="submission" date="2018-06" db="EMBL/GenBank/DDBJ databases">
        <authorList>
            <consortium name="Pathogen Informatics"/>
            <person name="Doyle S."/>
        </authorList>
    </citation>
    <scope>NUCLEOTIDE SEQUENCE [LARGE SCALE GENOMIC DNA]</scope>
    <source>
        <strain evidence="3 4">NCTC9601</strain>
    </source>
</reference>
<protein>
    <submittedName>
        <fullName evidence="3">Putative urocanase</fullName>
        <ecNumber evidence="3">4.2.1.49</ecNumber>
    </submittedName>
</protein>
<feature type="domain" description="Urocanase Rossmann-like" evidence="2">
    <location>
        <begin position="18"/>
        <end position="103"/>
    </location>
</feature>
<dbReference type="InterPro" id="IPR023637">
    <property type="entry name" value="Urocanase-like"/>
</dbReference>
<evidence type="ECO:0000313" key="3">
    <source>
        <dbReference type="EMBL" id="SPX56548.1"/>
    </source>
</evidence>
<accession>A0A2X1QNY0</accession>
<dbReference type="PANTHER" id="PTHR12216">
    <property type="entry name" value="UROCANATE HYDRATASE"/>
    <property type="match status" value="1"/>
</dbReference>
<gene>
    <name evidence="3" type="primary">hutU_4</name>
    <name evidence="3" type="ORF">NCTC9601_03754</name>
</gene>
<organism evidence="3 4">
    <name type="scientific">Klebsiella pneumoniae</name>
    <dbReference type="NCBI Taxonomy" id="573"/>
    <lineage>
        <taxon>Bacteria</taxon>
        <taxon>Pseudomonadati</taxon>
        <taxon>Pseudomonadota</taxon>
        <taxon>Gammaproteobacteria</taxon>
        <taxon>Enterobacterales</taxon>
        <taxon>Enterobacteriaceae</taxon>
        <taxon>Klebsiella/Raoultella group</taxon>
        <taxon>Klebsiella</taxon>
        <taxon>Klebsiella pneumoniae complex</taxon>
    </lineage>
</organism>
<dbReference type="GO" id="GO:0016153">
    <property type="term" value="F:urocanate hydratase activity"/>
    <property type="evidence" value="ECO:0007669"/>
    <property type="project" value="UniProtKB-EC"/>
</dbReference>
<evidence type="ECO:0000313" key="4">
    <source>
        <dbReference type="Proteomes" id="UP000251123"/>
    </source>
</evidence>
<dbReference type="AlphaFoldDB" id="A0A2X1QNY0"/>
<dbReference type="PANTHER" id="PTHR12216:SF4">
    <property type="entry name" value="UROCANATE HYDRATASE"/>
    <property type="match status" value="1"/>
</dbReference>
<name>A0A2X1QNY0_KLEPN</name>
<dbReference type="EC" id="4.2.1.49" evidence="3"/>
<sequence>MRQRRGDRTGAGEARRAPGYGHDQTSAHDPLHGYLPKGWSWEEYQQKAESDPQGTILAAKRSMADHVQAMLAFHEMGVPTFDYGNNIRQMAQEVGVSNAFDFRASCRPISARCSAAVSARSAG</sequence>
<dbReference type="Gene3D" id="3.40.50.10730">
    <property type="entry name" value="Urocanase like domains"/>
    <property type="match status" value="1"/>
</dbReference>
<evidence type="ECO:0000259" key="2">
    <source>
        <dbReference type="Pfam" id="PF01175"/>
    </source>
</evidence>
<dbReference type="InterPro" id="IPR036190">
    <property type="entry name" value="Urocanase_sf"/>
</dbReference>
<dbReference type="EMBL" id="UASN01000021">
    <property type="protein sequence ID" value="SPX56548.1"/>
    <property type="molecule type" value="Genomic_DNA"/>
</dbReference>
<dbReference type="InterPro" id="IPR038364">
    <property type="entry name" value="Urocanase_central_sf"/>
</dbReference>
<proteinExistence type="predicted"/>
<dbReference type="Pfam" id="PF01175">
    <property type="entry name" value="Urocanase"/>
    <property type="match status" value="1"/>
</dbReference>